<dbReference type="AlphaFoldDB" id="A0A8J7PIV5"/>
<feature type="transmembrane region" description="Helical" evidence="1">
    <location>
        <begin position="107"/>
        <end position="132"/>
    </location>
</feature>
<gene>
    <name evidence="2" type="ORF">J0M35_12620</name>
</gene>
<feature type="transmembrane region" description="Helical" evidence="1">
    <location>
        <begin position="238"/>
        <end position="256"/>
    </location>
</feature>
<keyword evidence="1" id="KW-0472">Membrane</keyword>
<accession>A0A8J7PIV5</accession>
<feature type="transmembrane region" description="Helical" evidence="1">
    <location>
        <begin position="262"/>
        <end position="286"/>
    </location>
</feature>
<proteinExistence type="predicted"/>
<protein>
    <submittedName>
        <fullName evidence="2">Uncharacterized protein</fullName>
    </submittedName>
</protein>
<name>A0A8J7PIV5_9BACT</name>
<comment type="caution">
    <text evidence="2">The sequence shown here is derived from an EMBL/GenBank/DDBJ whole genome shotgun (WGS) entry which is preliminary data.</text>
</comment>
<evidence type="ECO:0000313" key="3">
    <source>
        <dbReference type="Proteomes" id="UP000664277"/>
    </source>
</evidence>
<feature type="transmembrane region" description="Helical" evidence="1">
    <location>
        <begin position="167"/>
        <end position="185"/>
    </location>
</feature>
<feature type="transmembrane region" description="Helical" evidence="1">
    <location>
        <begin position="338"/>
        <end position="361"/>
    </location>
</feature>
<feature type="transmembrane region" description="Helical" evidence="1">
    <location>
        <begin position="312"/>
        <end position="332"/>
    </location>
</feature>
<dbReference type="EMBL" id="JAFLCK010000017">
    <property type="protein sequence ID" value="MBN8661203.1"/>
    <property type="molecule type" value="Genomic_DNA"/>
</dbReference>
<dbReference type="Proteomes" id="UP000664277">
    <property type="component" value="Unassembled WGS sequence"/>
</dbReference>
<evidence type="ECO:0000256" key="1">
    <source>
        <dbReference type="SAM" id="Phobius"/>
    </source>
</evidence>
<feature type="transmembrane region" description="Helical" evidence="1">
    <location>
        <begin position="30"/>
        <end position="52"/>
    </location>
</feature>
<evidence type="ECO:0000313" key="2">
    <source>
        <dbReference type="EMBL" id="MBN8661203.1"/>
    </source>
</evidence>
<keyword evidence="1" id="KW-1133">Transmembrane helix</keyword>
<reference evidence="2" key="1">
    <citation type="submission" date="2021-02" db="EMBL/GenBank/DDBJ databases">
        <title>Genome-Resolved Metagenomics of a Microbial Community Performing Photosynthetic Biological Nutrient Removal.</title>
        <authorList>
            <person name="Mcdaniel E.A."/>
        </authorList>
    </citation>
    <scope>NUCLEOTIDE SEQUENCE</scope>
    <source>
        <strain evidence="2">UWPOB_OBS1</strain>
    </source>
</reference>
<sequence>MVSSTMSAGSMDAPKSVSSEKPYPWIISPFIDFFFICGGGALIFFAVNYLYLGWTIPTSLTDPASFWLVTIGFLSQHLFADSHNSATYLRIWGSAEDQARFKFHRTWLAYSTIPMFILGLSVPGLTGTFVYIYLITVYWHYVAQTFGIALIYCYKRGYYMTAIEKEIFRWFMFSMVGWTTIRFLTYRDLSPRNWYGVDIPFWGPLPEVFHNTSRFLFFFMAVAFVIVLVRKYLREDKIMPWQSFLLIFTVGCLGLSKDVANTMFWLYVPGFFHGSQYLAVCLAYYLKERGMPEGMNTWEISKQAMGAPGMKYLGLVILSGVFFYVGIPHFFMQIGYNFSMIGGLVLACVNYHHFITDAAIWRLRDPYCRKILLA</sequence>
<keyword evidence="1" id="KW-0812">Transmembrane</keyword>
<feature type="transmembrane region" description="Helical" evidence="1">
    <location>
        <begin position="215"/>
        <end position="233"/>
    </location>
</feature>
<organism evidence="2 3">
    <name type="scientific">Candidatus Obscuribacter phosphatis</name>
    <dbReference type="NCBI Taxonomy" id="1906157"/>
    <lineage>
        <taxon>Bacteria</taxon>
        <taxon>Bacillati</taxon>
        <taxon>Candidatus Melainabacteria</taxon>
        <taxon>Candidatus Obscuribacterales</taxon>
        <taxon>Candidatus Obscuribacteraceae</taxon>
        <taxon>Candidatus Obscuribacter</taxon>
    </lineage>
</organism>
<feature type="transmembrane region" description="Helical" evidence="1">
    <location>
        <begin position="138"/>
        <end position="155"/>
    </location>
</feature>